<dbReference type="Proteomes" id="UP001164286">
    <property type="component" value="Unassembled WGS sequence"/>
</dbReference>
<comment type="caution">
    <text evidence="4">The sequence shown here is derived from an EMBL/GenBank/DDBJ whole genome shotgun (WGS) entry which is preliminary data.</text>
</comment>
<evidence type="ECO:0000256" key="3">
    <source>
        <dbReference type="ARBA" id="ARBA00023002"/>
    </source>
</evidence>
<dbReference type="PRINTS" id="PR00081">
    <property type="entry name" value="GDHRDH"/>
</dbReference>
<dbReference type="InterPro" id="IPR051468">
    <property type="entry name" value="Fungal_SecMetab_SDRs"/>
</dbReference>
<evidence type="ECO:0000313" key="5">
    <source>
        <dbReference type="Proteomes" id="UP001164286"/>
    </source>
</evidence>
<dbReference type="Gene3D" id="3.40.50.720">
    <property type="entry name" value="NAD(P)-binding Rossmann-like Domain"/>
    <property type="match status" value="1"/>
</dbReference>
<evidence type="ECO:0000313" key="4">
    <source>
        <dbReference type="EMBL" id="KAI9639692.1"/>
    </source>
</evidence>
<protein>
    <recommendedName>
        <fullName evidence="6">NAD(P)-binding protein</fullName>
    </recommendedName>
</protein>
<dbReference type="PANTHER" id="PTHR43544:SF7">
    <property type="entry name" value="NADB-LER2"/>
    <property type="match status" value="1"/>
</dbReference>
<dbReference type="EMBL" id="JAKWFO010000001">
    <property type="protein sequence ID" value="KAI9639692.1"/>
    <property type="molecule type" value="Genomic_DNA"/>
</dbReference>
<dbReference type="InterPro" id="IPR002347">
    <property type="entry name" value="SDR_fam"/>
</dbReference>
<keyword evidence="2" id="KW-0521">NADP</keyword>
<comment type="similarity">
    <text evidence="1">Belongs to the short-chain dehydrogenases/reductases (SDR) family.</text>
</comment>
<dbReference type="RefSeq" id="XP_052949469.1">
    <property type="nucleotide sequence ID" value="XM_053090896.1"/>
</dbReference>
<evidence type="ECO:0008006" key="6">
    <source>
        <dbReference type="Google" id="ProtNLM"/>
    </source>
</evidence>
<reference evidence="4" key="1">
    <citation type="journal article" date="2022" name="G3 (Bethesda)">
        <title>High quality genome of the basidiomycete yeast Dioszegia hungarica PDD-24b-2 isolated from cloud water.</title>
        <authorList>
            <person name="Jarrige D."/>
            <person name="Haridas S."/>
            <person name="Bleykasten-Grosshans C."/>
            <person name="Joly M."/>
            <person name="Nadalig T."/>
            <person name="Sancelme M."/>
            <person name="Vuilleumier S."/>
            <person name="Grigoriev I.V."/>
            <person name="Amato P."/>
            <person name="Bringel F."/>
        </authorList>
    </citation>
    <scope>NUCLEOTIDE SEQUENCE</scope>
    <source>
        <strain evidence="4">PDD-24b-2</strain>
    </source>
</reference>
<dbReference type="GeneID" id="77730101"/>
<name>A0AA38HEJ6_9TREE</name>
<dbReference type="AlphaFoldDB" id="A0AA38HEJ6"/>
<keyword evidence="5" id="KW-1185">Reference proteome</keyword>
<dbReference type="SUPFAM" id="SSF51735">
    <property type="entry name" value="NAD(P)-binding Rossmann-fold domains"/>
    <property type="match status" value="1"/>
</dbReference>
<evidence type="ECO:0000256" key="1">
    <source>
        <dbReference type="ARBA" id="ARBA00006484"/>
    </source>
</evidence>
<accession>A0AA38HEJ6</accession>
<dbReference type="GO" id="GO:0016491">
    <property type="term" value="F:oxidoreductase activity"/>
    <property type="evidence" value="ECO:0007669"/>
    <property type="project" value="UniProtKB-KW"/>
</dbReference>
<dbReference type="PANTHER" id="PTHR43544">
    <property type="entry name" value="SHORT-CHAIN DEHYDROGENASE/REDUCTASE"/>
    <property type="match status" value="1"/>
</dbReference>
<keyword evidence="3" id="KW-0560">Oxidoreductase</keyword>
<dbReference type="InterPro" id="IPR036291">
    <property type="entry name" value="NAD(P)-bd_dom_sf"/>
</dbReference>
<dbReference type="Pfam" id="PF00106">
    <property type="entry name" value="adh_short"/>
    <property type="match status" value="1"/>
</dbReference>
<dbReference type="GO" id="GO:0005737">
    <property type="term" value="C:cytoplasm"/>
    <property type="evidence" value="ECO:0007669"/>
    <property type="project" value="TreeGrafter"/>
</dbReference>
<organism evidence="4 5">
    <name type="scientific">Dioszegia hungarica</name>
    <dbReference type="NCBI Taxonomy" id="4972"/>
    <lineage>
        <taxon>Eukaryota</taxon>
        <taxon>Fungi</taxon>
        <taxon>Dikarya</taxon>
        <taxon>Basidiomycota</taxon>
        <taxon>Agaricomycotina</taxon>
        <taxon>Tremellomycetes</taxon>
        <taxon>Tremellales</taxon>
        <taxon>Bulleribasidiaceae</taxon>
        <taxon>Dioszegia</taxon>
    </lineage>
</organism>
<gene>
    <name evidence="4" type="ORF">MKK02DRAFT_40014</name>
</gene>
<evidence type="ECO:0000256" key="2">
    <source>
        <dbReference type="ARBA" id="ARBA00022857"/>
    </source>
</evidence>
<proteinExistence type="inferred from homology"/>
<sequence length="200" mass="20548">MSAQPTICVVTGAARGIGLAFAQLLVARPDTIVYAGVRSLPLAPSRELGVLATGHPEVLFPIKITSGDEADNAAAAATIKARHGMVHVGIANAGVSSGLTPVLQTTAAQMTTDFYINSYGPLLLLQRCSELLLAAHAASPGSAKFVAVSSVLGQITEASNFSWTAYGASKAALNVLVKKINIEMPQVTAFPLHPGTVGTE</sequence>